<evidence type="ECO:0000313" key="1">
    <source>
        <dbReference type="EMBL" id="GLZ79641.1"/>
    </source>
</evidence>
<dbReference type="RefSeq" id="WP_285664785.1">
    <property type="nucleotide sequence ID" value="NZ_BSTX01000003.1"/>
</dbReference>
<sequence length="447" mass="47698">MNETRFGPTVLIDDGPGASRVRNAAIPLLDPDATFDVTAAEGRITGVRQTGERRADTPELWPGFVETHAHLALPANWDDSVDDPRLIGLQYLYHGVTHVVDMFGFPLVKDLWDKGAAEADPPYPALAHCGYAATSMRDATGRNGHGVEFPAPVHMLGTAGDIEDVLRANARRGGTFLKIMFTDGTEQPGAQVRFSRLSEPILADAAATSAAAGVPAVIDCNTREEVLRAYDCGFRLFAHSVRDVVLSEGDWAALDGARFVSTLAGLRPMVMTREEFLEEYGRPGFTETQDEANLDFVRGVEEPFGISFGLQDTRTAALEVMRANALAALRRGVLLIGTDCGNTGAYHGYSLLSELDLLAGGDPALREPLLKVATEGGQRFFGELAGGSARSPMTEGGPAGYNLLRPAGPLSSLPLASVAGGSVVDRAQITRRIRALRGEETKGKVAP</sequence>
<dbReference type="PANTHER" id="PTHR43135">
    <property type="entry name" value="ALPHA-D-RIBOSE 1-METHYLPHOSPHONATE 5-TRIPHOSPHATE DIPHOSPHATASE"/>
    <property type="match status" value="1"/>
</dbReference>
<keyword evidence="2" id="KW-1185">Reference proteome</keyword>
<accession>A0A9W6WBJ9</accession>
<dbReference type="Gene3D" id="2.30.40.10">
    <property type="entry name" value="Urease, subunit C, domain 1"/>
    <property type="match status" value="1"/>
</dbReference>
<protein>
    <recommendedName>
        <fullName evidence="3">Amidohydrolase family protein</fullName>
    </recommendedName>
</protein>
<reference evidence="1" key="1">
    <citation type="submission" date="2023-03" db="EMBL/GenBank/DDBJ databases">
        <title>Actinorhabdospora filicis NBRC 111898.</title>
        <authorList>
            <person name="Ichikawa N."/>
            <person name="Sato H."/>
            <person name="Tonouchi N."/>
        </authorList>
    </citation>
    <scope>NUCLEOTIDE SEQUENCE</scope>
    <source>
        <strain evidence="1">NBRC 111898</strain>
    </source>
</reference>
<dbReference type="Proteomes" id="UP001165079">
    <property type="component" value="Unassembled WGS sequence"/>
</dbReference>
<dbReference type="Gene3D" id="3.30.110.90">
    <property type="entry name" value="Amidohydrolase"/>
    <property type="match status" value="1"/>
</dbReference>
<gene>
    <name evidence="1" type="ORF">Afil01_44480</name>
</gene>
<dbReference type="GO" id="GO:0016810">
    <property type="term" value="F:hydrolase activity, acting on carbon-nitrogen (but not peptide) bonds"/>
    <property type="evidence" value="ECO:0007669"/>
    <property type="project" value="InterPro"/>
</dbReference>
<evidence type="ECO:0000313" key="2">
    <source>
        <dbReference type="Proteomes" id="UP001165079"/>
    </source>
</evidence>
<dbReference type="AlphaFoldDB" id="A0A9W6WBJ9"/>
<comment type="caution">
    <text evidence="1">The sequence shown here is derived from an EMBL/GenBank/DDBJ whole genome shotgun (WGS) entry which is preliminary data.</text>
</comment>
<dbReference type="EMBL" id="BSTX01000003">
    <property type="protein sequence ID" value="GLZ79641.1"/>
    <property type="molecule type" value="Genomic_DNA"/>
</dbReference>
<dbReference type="InterPro" id="IPR032466">
    <property type="entry name" value="Metal_Hydrolase"/>
</dbReference>
<organism evidence="1 2">
    <name type="scientific">Actinorhabdospora filicis</name>
    <dbReference type="NCBI Taxonomy" id="1785913"/>
    <lineage>
        <taxon>Bacteria</taxon>
        <taxon>Bacillati</taxon>
        <taxon>Actinomycetota</taxon>
        <taxon>Actinomycetes</taxon>
        <taxon>Micromonosporales</taxon>
        <taxon>Micromonosporaceae</taxon>
        <taxon>Actinorhabdospora</taxon>
    </lineage>
</organism>
<dbReference type="InterPro" id="IPR011059">
    <property type="entry name" value="Metal-dep_hydrolase_composite"/>
</dbReference>
<evidence type="ECO:0008006" key="3">
    <source>
        <dbReference type="Google" id="ProtNLM"/>
    </source>
</evidence>
<dbReference type="Gene3D" id="3.40.50.10910">
    <property type="entry name" value="Amidohydrolase"/>
    <property type="match status" value="1"/>
</dbReference>
<dbReference type="PANTHER" id="PTHR43135:SF3">
    <property type="entry name" value="ALPHA-D-RIBOSE 1-METHYLPHOSPHONATE 5-TRIPHOSPHATE DIPHOSPHATASE"/>
    <property type="match status" value="1"/>
</dbReference>
<dbReference type="InterPro" id="IPR051781">
    <property type="entry name" value="Metallo-dep_Hydrolase"/>
</dbReference>
<dbReference type="SUPFAM" id="SSF51556">
    <property type="entry name" value="Metallo-dependent hydrolases"/>
    <property type="match status" value="1"/>
</dbReference>
<dbReference type="Gene3D" id="1.20.58.520">
    <property type="entry name" value="Amidohydrolase"/>
    <property type="match status" value="1"/>
</dbReference>
<name>A0A9W6WBJ9_9ACTN</name>
<proteinExistence type="predicted"/>